<dbReference type="Proteomes" id="UP001469365">
    <property type="component" value="Unassembled WGS sequence"/>
</dbReference>
<dbReference type="InterPro" id="IPR049253">
    <property type="entry name" value="DUF6886"/>
</dbReference>
<keyword evidence="2" id="KW-1185">Reference proteome</keyword>
<protein>
    <submittedName>
        <fullName evidence="1">DUF6886 family protein</fullName>
    </submittedName>
</protein>
<organism evidence="1 2">
    <name type="scientific">Paenibacillus filicis</name>
    <dbReference type="NCBI Taxonomy" id="669464"/>
    <lineage>
        <taxon>Bacteria</taxon>
        <taxon>Bacillati</taxon>
        <taxon>Bacillota</taxon>
        <taxon>Bacilli</taxon>
        <taxon>Bacillales</taxon>
        <taxon>Paenibacillaceae</taxon>
        <taxon>Paenibacillus</taxon>
    </lineage>
</organism>
<evidence type="ECO:0000313" key="2">
    <source>
        <dbReference type="Proteomes" id="UP001469365"/>
    </source>
</evidence>
<sequence>MSSLLYHFSENPHIDVFIPLPASDPADKPVVWAIDEEHAVSYYFPRECPRIIVVRPTELGEDDAGDPGVELFRHTAASKIIWVERGWYERIRDVRLYRYTFGKEGFAVKDLGAGYYTSAETVHPVTVEPMPGLIGCILASGAELRFTPNLYPIHQAVLESRALTEFSMIRMRNAIKL</sequence>
<name>A0ABU9DTW4_9BACL</name>
<proteinExistence type="predicted"/>
<dbReference type="Pfam" id="PF21820">
    <property type="entry name" value="DUF6886"/>
    <property type="match status" value="1"/>
</dbReference>
<accession>A0ABU9DTW4</accession>
<gene>
    <name evidence="1" type="ORF">WMW72_30860</name>
</gene>
<dbReference type="RefSeq" id="WP_341419437.1">
    <property type="nucleotide sequence ID" value="NZ_JBBPCC010000028.1"/>
</dbReference>
<comment type="caution">
    <text evidence="1">The sequence shown here is derived from an EMBL/GenBank/DDBJ whole genome shotgun (WGS) entry which is preliminary data.</text>
</comment>
<reference evidence="1 2" key="1">
    <citation type="submission" date="2024-04" db="EMBL/GenBank/DDBJ databases">
        <title>draft genome sequnece of Paenibacillus filicis.</title>
        <authorList>
            <person name="Kim D.-U."/>
        </authorList>
    </citation>
    <scope>NUCLEOTIDE SEQUENCE [LARGE SCALE GENOMIC DNA]</scope>
    <source>
        <strain evidence="1 2">KACC14197</strain>
    </source>
</reference>
<evidence type="ECO:0000313" key="1">
    <source>
        <dbReference type="EMBL" id="MEK8132309.1"/>
    </source>
</evidence>
<dbReference type="EMBL" id="JBBPCC010000028">
    <property type="protein sequence ID" value="MEK8132309.1"/>
    <property type="molecule type" value="Genomic_DNA"/>
</dbReference>